<dbReference type="EMBL" id="CP116967">
    <property type="protein sequence ID" value="WNM57854.1"/>
    <property type="molecule type" value="Genomic_DNA"/>
</dbReference>
<organism evidence="2 3">
    <name type="scientific">Candidatus Nitrospira allomarina</name>
    <dbReference type="NCBI Taxonomy" id="3020900"/>
    <lineage>
        <taxon>Bacteria</taxon>
        <taxon>Pseudomonadati</taxon>
        <taxon>Nitrospirota</taxon>
        <taxon>Nitrospiria</taxon>
        <taxon>Nitrospirales</taxon>
        <taxon>Nitrospiraceae</taxon>
        <taxon>Nitrospira</taxon>
    </lineage>
</organism>
<dbReference type="Proteomes" id="UP001302719">
    <property type="component" value="Chromosome"/>
</dbReference>
<accession>A0AA96JYQ5</accession>
<evidence type="ECO:0000313" key="3">
    <source>
        <dbReference type="Proteomes" id="UP001302719"/>
    </source>
</evidence>
<gene>
    <name evidence="2" type="ORF">PP769_18070</name>
</gene>
<proteinExistence type="predicted"/>
<feature type="region of interest" description="Disordered" evidence="1">
    <location>
        <begin position="49"/>
        <end position="103"/>
    </location>
</feature>
<keyword evidence="3" id="KW-1185">Reference proteome</keyword>
<dbReference type="KEGG" id="nall:PP769_18070"/>
<name>A0AA96JYQ5_9BACT</name>
<protein>
    <submittedName>
        <fullName evidence="2">Uncharacterized protein</fullName>
    </submittedName>
</protein>
<evidence type="ECO:0000256" key="1">
    <source>
        <dbReference type="SAM" id="MobiDB-lite"/>
    </source>
</evidence>
<feature type="compositionally biased region" description="Polar residues" evidence="1">
    <location>
        <begin position="55"/>
        <end position="73"/>
    </location>
</feature>
<evidence type="ECO:0000313" key="2">
    <source>
        <dbReference type="EMBL" id="WNM57854.1"/>
    </source>
</evidence>
<reference evidence="2 3" key="1">
    <citation type="submission" date="2023-01" db="EMBL/GenBank/DDBJ databases">
        <title>Cultivation and genomic characterization of new, ubiquitous marine nitrite-oxidizing bacteria from the Nitrospirales.</title>
        <authorList>
            <person name="Mueller A.J."/>
            <person name="Daebeler A."/>
            <person name="Herbold C.W."/>
            <person name="Kirkegaard R.H."/>
            <person name="Daims H."/>
        </authorList>
    </citation>
    <scope>NUCLEOTIDE SEQUENCE [LARGE SCALE GENOMIC DNA]</scope>
    <source>
        <strain evidence="2 3">VA</strain>
    </source>
</reference>
<dbReference type="RefSeq" id="WP_312642859.1">
    <property type="nucleotide sequence ID" value="NZ_CP116967.1"/>
</dbReference>
<dbReference type="AlphaFoldDB" id="A0AA96JYQ5"/>
<sequence length="103" mass="11853">MMYVDSRYISLARKSELLQHEHAMNQLRRQVAQLSKAVAWELEQHHSHLKELQQVEDTLTGKSQPSHATQPNSEPAPPTTGRWTKQRKQNSRSFQKPVAELVG</sequence>